<feature type="transmembrane region" description="Helical" evidence="8">
    <location>
        <begin position="263"/>
        <end position="284"/>
    </location>
</feature>
<organism evidence="10 12">
    <name type="scientific">Methanococcus maripaludis</name>
    <name type="common">Methanococcus deltae</name>
    <dbReference type="NCBI Taxonomy" id="39152"/>
    <lineage>
        <taxon>Archaea</taxon>
        <taxon>Methanobacteriati</taxon>
        <taxon>Methanobacteriota</taxon>
        <taxon>Methanomada group</taxon>
        <taxon>Methanococci</taxon>
        <taxon>Methanococcales</taxon>
        <taxon>Methanococcaceae</taxon>
        <taxon>Methanococcus</taxon>
    </lineage>
</organism>
<comment type="caution">
    <text evidence="10">The sequence shown here is derived from an EMBL/GenBank/DDBJ whole genome shotgun (WGS) entry which is preliminary data.</text>
</comment>
<dbReference type="FunFam" id="1.10.3470.10:FF:000001">
    <property type="entry name" value="Vitamin B12 ABC transporter permease BtuC"/>
    <property type="match status" value="1"/>
</dbReference>
<feature type="transmembrane region" description="Helical" evidence="8">
    <location>
        <begin position="222"/>
        <end position="242"/>
    </location>
</feature>
<dbReference type="Gene3D" id="1.10.3470.10">
    <property type="entry name" value="ABC transporter involved in vitamin B12 uptake, BtuC"/>
    <property type="match status" value="1"/>
</dbReference>
<dbReference type="GO" id="GO:0022857">
    <property type="term" value="F:transmembrane transporter activity"/>
    <property type="evidence" value="ECO:0007669"/>
    <property type="project" value="InterPro"/>
</dbReference>
<dbReference type="InterPro" id="IPR000522">
    <property type="entry name" value="ABC_transptr_permease_BtuC"/>
</dbReference>
<keyword evidence="5 8" id="KW-0812">Transmembrane</keyword>
<dbReference type="PANTHER" id="PTHR30472">
    <property type="entry name" value="FERRIC ENTEROBACTIN TRANSPORT SYSTEM PERMEASE PROTEIN"/>
    <property type="match status" value="1"/>
</dbReference>
<feature type="transmembrane region" description="Helical" evidence="8">
    <location>
        <begin position="87"/>
        <end position="107"/>
    </location>
</feature>
<dbReference type="InterPro" id="IPR037294">
    <property type="entry name" value="ABC_BtuC-like"/>
</dbReference>
<feature type="transmembrane region" description="Helical" evidence="8">
    <location>
        <begin position="57"/>
        <end position="75"/>
    </location>
</feature>
<keyword evidence="3" id="KW-0813">Transport</keyword>
<evidence type="ECO:0000256" key="4">
    <source>
        <dbReference type="ARBA" id="ARBA00022475"/>
    </source>
</evidence>
<feature type="transmembrane region" description="Helical" evidence="8">
    <location>
        <begin position="119"/>
        <end position="141"/>
    </location>
</feature>
<dbReference type="PANTHER" id="PTHR30472:SF70">
    <property type="entry name" value="MOLYBDATE IMPORT SYSTEM PERMEASE PROTEIN MOLB"/>
    <property type="match status" value="1"/>
</dbReference>
<evidence type="ECO:0000256" key="6">
    <source>
        <dbReference type="ARBA" id="ARBA00022989"/>
    </source>
</evidence>
<evidence type="ECO:0000256" key="3">
    <source>
        <dbReference type="ARBA" id="ARBA00022448"/>
    </source>
</evidence>
<feature type="transmembrane region" description="Helical" evidence="8">
    <location>
        <begin position="332"/>
        <end position="351"/>
    </location>
</feature>
<name>A0A7J9PNP0_METMI</name>
<dbReference type="Proteomes" id="UP000533207">
    <property type="component" value="Unassembled WGS sequence"/>
</dbReference>
<dbReference type="EMBL" id="JACDUO010000001">
    <property type="protein sequence ID" value="MBA2864384.1"/>
    <property type="molecule type" value="Genomic_DNA"/>
</dbReference>
<sequence>MTEIASIKKILKALGYEDVAGFSEYKKILILVVISGLLFASALTAVAMGAYEIPLHTVYTTILTHITLGDVSTIGKLHNTIIWDIRVPRVLLTIFVGGALAIAGAVFQGVFRNPLVEPYILGVSSGAAFGAAMGIVFPTIFFSIQLSAFAFGSLAVAMTYTLARVRGETPIVTLILAGVIIGSIFSALVSLLKYVSDDTALREIVFWLMGGFYYATWNDVWMIAPLVTVGFFILWAMGWKLNILSMGDDEARTLGVNPEKYKFIVVSIATAITAFAVSLVGIIAWVGLMMPHASRMILGPDNRYVIPASMMMGGIYMILCDTLARTITSSEIPVGIIASILGAPYLCYLLRHKGKVIFG</sequence>
<dbReference type="GO" id="GO:0005886">
    <property type="term" value="C:plasma membrane"/>
    <property type="evidence" value="ECO:0007669"/>
    <property type="project" value="UniProtKB-SubCell"/>
</dbReference>
<evidence type="ECO:0000256" key="2">
    <source>
        <dbReference type="ARBA" id="ARBA00007935"/>
    </source>
</evidence>
<reference evidence="11 12" key="1">
    <citation type="submission" date="2020-07" db="EMBL/GenBank/DDBJ databases">
        <title>Genomic Encyclopedia of Type Strains, Phase IV (KMG-V): Genome sequencing to study the core and pangenomes of soil and plant-associated prokaryotes.</title>
        <authorList>
            <person name="Whitman W."/>
        </authorList>
    </citation>
    <scope>NUCLEOTIDE SEQUENCE [LARGE SCALE GENOMIC DNA]</scope>
    <source>
        <strain evidence="10 12">C13</strain>
        <strain evidence="9 11">C8</strain>
    </source>
</reference>
<dbReference type="SUPFAM" id="SSF81345">
    <property type="entry name" value="ABC transporter involved in vitamin B12 uptake, BtuC"/>
    <property type="match status" value="1"/>
</dbReference>
<dbReference type="RefSeq" id="WP_012067997.1">
    <property type="nucleotide sequence ID" value="NZ_JACDUL010000004.1"/>
</dbReference>
<keyword evidence="7 8" id="KW-0472">Membrane</keyword>
<evidence type="ECO:0000256" key="5">
    <source>
        <dbReference type="ARBA" id="ARBA00022692"/>
    </source>
</evidence>
<feature type="transmembrane region" description="Helical" evidence="8">
    <location>
        <begin position="171"/>
        <end position="192"/>
    </location>
</feature>
<keyword evidence="4" id="KW-1003">Cell membrane</keyword>
<comment type="subcellular location">
    <subcellularLocation>
        <location evidence="1">Cell membrane</location>
        <topology evidence="1">Multi-pass membrane protein</topology>
    </subcellularLocation>
</comment>
<evidence type="ECO:0000256" key="8">
    <source>
        <dbReference type="SAM" id="Phobius"/>
    </source>
</evidence>
<gene>
    <name evidence="9" type="ORF">HNP90_001840</name>
    <name evidence="10" type="ORF">HNP94_001384</name>
</gene>
<accession>A0A7J9PNP0</accession>
<dbReference type="Proteomes" id="UP000567099">
    <property type="component" value="Unassembled WGS sequence"/>
</dbReference>
<keyword evidence="6 8" id="KW-1133">Transmembrane helix</keyword>
<evidence type="ECO:0000256" key="1">
    <source>
        <dbReference type="ARBA" id="ARBA00004651"/>
    </source>
</evidence>
<evidence type="ECO:0000313" key="11">
    <source>
        <dbReference type="Proteomes" id="UP000533207"/>
    </source>
</evidence>
<dbReference type="AlphaFoldDB" id="A0A7J9PNP0"/>
<dbReference type="CDD" id="cd06550">
    <property type="entry name" value="TM_ABC_iron-siderophores_like"/>
    <property type="match status" value="1"/>
</dbReference>
<dbReference type="Pfam" id="PF01032">
    <property type="entry name" value="FecCD"/>
    <property type="match status" value="1"/>
</dbReference>
<evidence type="ECO:0000313" key="9">
    <source>
        <dbReference type="EMBL" id="MBA2862943.1"/>
    </source>
</evidence>
<evidence type="ECO:0000256" key="7">
    <source>
        <dbReference type="ARBA" id="ARBA00023136"/>
    </source>
</evidence>
<comment type="similarity">
    <text evidence="2">Belongs to the binding-protein-dependent transport system permease family. FecCD subfamily.</text>
</comment>
<protein>
    <submittedName>
        <fullName evidence="10">Iron complex transport system permease protein</fullName>
    </submittedName>
</protein>
<evidence type="ECO:0000313" key="10">
    <source>
        <dbReference type="EMBL" id="MBA2864384.1"/>
    </source>
</evidence>
<dbReference type="EMBL" id="JACDUL010000004">
    <property type="protein sequence ID" value="MBA2862943.1"/>
    <property type="molecule type" value="Genomic_DNA"/>
</dbReference>
<feature type="transmembrane region" description="Helical" evidence="8">
    <location>
        <begin position="28"/>
        <end position="51"/>
    </location>
</feature>
<evidence type="ECO:0000313" key="12">
    <source>
        <dbReference type="Proteomes" id="UP000567099"/>
    </source>
</evidence>
<proteinExistence type="inferred from homology"/>
<dbReference type="GO" id="GO:0033214">
    <property type="term" value="P:siderophore-iron import into cell"/>
    <property type="evidence" value="ECO:0007669"/>
    <property type="project" value="TreeGrafter"/>
</dbReference>